<dbReference type="EC" id="2.7.1.48" evidence="3"/>
<sequence length="347" mass="38974">MLVPAKGIATQRALRDGDRRRPVMLAIAGDSASGKTTLTKGLVQALGPNRVTAVCVDDYHRYDRAERKKVPFTPLHPDCNYMDVMEQHLQLLALGHPILKPVYGHSTGTLDRPELIEPREFVIIEGLLPLHTRLSQACFDIKVYLDPPEEIRRGWKIRRDTRDRGYTEAQVLADLDRREPESAAFIRPQRRDADIVVRFAPIEERGETRDDPLSVQLLLRPTIAHPDLVTILQDVPRQAMHLKLVRDENNRPVDALHIHAYADPDVSRQVERAIWKEVMGTDDGERPVPKSLGEIGDGPRLEPLALTQLLLLHHMLNVAHSRNGDDGMSSNGRSAVSPGVEPDLTLT</sequence>
<keyword evidence="3" id="KW-0808">Transferase</keyword>
<dbReference type="GO" id="GO:0005524">
    <property type="term" value="F:ATP binding"/>
    <property type="evidence" value="ECO:0007669"/>
    <property type="project" value="InterPro"/>
</dbReference>
<evidence type="ECO:0000256" key="1">
    <source>
        <dbReference type="SAM" id="MobiDB-lite"/>
    </source>
</evidence>
<evidence type="ECO:0000313" key="3">
    <source>
        <dbReference type="EMBL" id="CAA9277583.1"/>
    </source>
</evidence>
<dbReference type="InterPro" id="IPR006083">
    <property type="entry name" value="PRK/URK"/>
</dbReference>
<dbReference type="EMBL" id="CADCSZ010000222">
    <property type="protein sequence ID" value="CAA9277583.1"/>
    <property type="molecule type" value="Genomic_DNA"/>
</dbReference>
<dbReference type="PANTHER" id="PTHR10285">
    <property type="entry name" value="URIDINE KINASE"/>
    <property type="match status" value="1"/>
</dbReference>
<organism evidence="3">
    <name type="scientific">uncultured Acidimicrobiales bacterium</name>
    <dbReference type="NCBI Taxonomy" id="310071"/>
    <lineage>
        <taxon>Bacteria</taxon>
        <taxon>Bacillati</taxon>
        <taxon>Actinomycetota</taxon>
        <taxon>Acidimicrobiia</taxon>
        <taxon>Acidimicrobiales</taxon>
        <taxon>environmental samples</taxon>
    </lineage>
</organism>
<accession>A0A6J4JHG4</accession>
<dbReference type="NCBIfam" id="NF005655">
    <property type="entry name" value="PRK07429.1"/>
    <property type="match status" value="1"/>
</dbReference>
<protein>
    <submittedName>
        <fullName evidence="3">Uridine kinase</fullName>
        <ecNumber evidence="3">2.7.1.48</ecNumber>
    </submittedName>
</protein>
<keyword evidence="3" id="KW-0418">Kinase</keyword>
<name>A0A6J4JHG4_9ACTN</name>
<dbReference type="GO" id="GO:0004849">
    <property type="term" value="F:uridine kinase activity"/>
    <property type="evidence" value="ECO:0007669"/>
    <property type="project" value="UniProtKB-EC"/>
</dbReference>
<dbReference type="PRINTS" id="PR00988">
    <property type="entry name" value="URIDINKINASE"/>
</dbReference>
<evidence type="ECO:0000259" key="2">
    <source>
        <dbReference type="Pfam" id="PF00485"/>
    </source>
</evidence>
<dbReference type="InterPro" id="IPR027417">
    <property type="entry name" value="P-loop_NTPase"/>
</dbReference>
<gene>
    <name evidence="3" type="ORF">AVDCRST_MAG76-3796</name>
</gene>
<dbReference type="Gene3D" id="3.40.50.300">
    <property type="entry name" value="P-loop containing nucleotide triphosphate hydrolases"/>
    <property type="match status" value="1"/>
</dbReference>
<reference evidence="3" key="1">
    <citation type="submission" date="2020-02" db="EMBL/GenBank/DDBJ databases">
        <authorList>
            <person name="Meier V. D."/>
        </authorList>
    </citation>
    <scope>NUCLEOTIDE SEQUENCE</scope>
    <source>
        <strain evidence="3">AVDCRST_MAG76</strain>
    </source>
</reference>
<dbReference type="AlphaFoldDB" id="A0A6J4JHG4"/>
<dbReference type="SUPFAM" id="SSF52540">
    <property type="entry name" value="P-loop containing nucleoside triphosphate hydrolases"/>
    <property type="match status" value="1"/>
</dbReference>
<feature type="region of interest" description="Disordered" evidence="1">
    <location>
        <begin position="323"/>
        <end position="347"/>
    </location>
</feature>
<proteinExistence type="predicted"/>
<dbReference type="Pfam" id="PF00485">
    <property type="entry name" value="PRK"/>
    <property type="match status" value="1"/>
</dbReference>
<feature type="domain" description="Phosphoribulokinase/uridine kinase" evidence="2">
    <location>
        <begin position="25"/>
        <end position="201"/>
    </location>
</feature>